<reference evidence="1" key="1">
    <citation type="journal article" date="2019" name="Environ. Microbiol.">
        <title>Fungal ecological strategies reflected in gene transcription - a case study of two litter decomposers.</title>
        <authorList>
            <person name="Barbi F."/>
            <person name="Kohler A."/>
            <person name="Barry K."/>
            <person name="Baskaran P."/>
            <person name="Daum C."/>
            <person name="Fauchery L."/>
            <person name="Ihrmark K."/>
            <person name="Kuo A."/>
            <person name="LaButti K."/>
            <person name="Lipzen A."/>
            <person name="Morin E."/>
            <person name="Grigoriev I.V."/>
            <person name="Henrissat B."/>
            <person name="Lindahl B."/>
            <person name="Martin F."/>
        </authorList>
    </citation>
    <scope>NUCLEOTIDE SEQUENCE</scope>
    <source>
        <strain evidence="1">JB14</strain>
    </source>
</reference>
<evidence type="ECO:0000313" key="1">
    <source>
        <dbReference type="EMBL" id="KAE9397452.1"/>
    </source>
</evidence>
<name>A0A6A4HFX7_9AGAR</name>
<dbReference type="EMBL" id="ML769497">
    <property type="protein sequence ID" value="KAE9397452.1"/>
    <property type="molecule type" value="Genomic_DNA"/>
</dbReference>
<evidence type="ECO:0008006" key="3">
    <source>
        <dbReference type="Google" id="ProtNLM"/>
    </source>
</evidence>
<sequence length="188" mass="21715">MACDAFWHIHDLIADDDSFISTSNCPQRPVRYQLAAFLIRVGTESLVKMATVMAVAEGSVYNYMHRVMGAVQCLSDYLAWPGETRQDYISEKFAEKGFPGCLGDCRWPLINPYGYWCRKKFYAATMVDHRRVFTSHELGWPGSVNNSRVFQNSHLWLYRDRYFQAHEFILVDKGALSYFLLCTIADIL</sequence>
<keyword evidence="2" id="KW-1185">Reference proteome</keyword>
<evidence type="ECO:0000313" key="2">
    <source>
        <dbReference type="Proteomes" id="UP000799118"/>
    </source>
</evidence>
<gene>
    <name evidence="1" type="ORF">BT96DRAFT_957913</name>
</gene>
<dbReference type="AlphaFoldDB" id="A0A6A4HFX7"/>
<organism evidence="1 2">
    <name type="scientific">Gymnopus androsaceus JB14</name>
    <dbReference type="NCBI Taxonomy" id="1447944"/>
    <lineage>
        <taxon>Eukaryota</taxon>
        <taxon>Fungi</taxon>
        <taxon>Dikarya</taxon>
        <taxon>Basidiomycota</taxon>
        <taxon>Agaricomycotina</taxon>
        <taxon>Agaricomycetes</taxon>
        <taxon>Agaricomycetidae</taxon>
        <taxon>Agaricales</taxon>
        <taxon>Marasmiineae</taxon>
        <taxon>Omphalotaceae</taxon>
        <taxon>Gymnopus</taxon>
    </lineage>
</organism>
<proteinExistence type="predicted"/>
<protein>
    <recommendedName>
        <fullName evidence="3">DDE Tnp4 domain-containing protein</fullName>
    </recommendedName>
</protein>
<dbReference type="Proteomes" id="UP000799118">
    <property type="component" value="Unassembled WGS sequence"/>
</dbReference>
<accession>A0A6A4HFX7</accession>
<dbReference type="OrthoDB" id="3233403at2759"/>